<comment type="caution">
    <text evidence="3">The sequence shown here is derived from an EMBL/GenBank/DDBJ whole genome shotgun (WGS) entry which is preliminary data.</text>
</comment>
<gene>
    <name evidence="3" type="ORF">ACFQDD_01275</name>
</gene>
<name>A0ABD5SZ59_9EURY</name>
<reference evidence="3 4" key="1">
    <citation type="journal article" date="2019" name="Int. J. Syst. Evol. Microbiol.">
        <title>The Global Catalogue of Microorganisms (GCM) 10K type strain sequencing project: providing services to taxonomists for standard genome sequencing and annotation.</title>
        <authorList>
            <consortium name="The Broad Institute Genomics Platform"/>
            <consortium name="The Broad Institute Genome Sequencing Center for Infectious Disease"/>
            <person name="Wu L."/>
            <person name="Ma J."/>
        </authorList>
    </citation>
    <scope>NUCLEOTIDE SEQUENCE [LARGE SCALE GENOMIC DNA]</scope>
    <source>
        <strain evidence="3 4">PJ61</strain>
    </source>
</reference>
<dbReference type="EMBL" id="JBHSWT010000016">
    <property type="protein sequence ID" value="MFC6770167.1"/>
    <property type="molecule type" value="Genomic_DNA"/>
</dbReference>
<dbReference type="GO" id="GO:0008168">
    <property type="term" value="F:methyltransferase activity"/>
    <property type="evidence" value="ECO:0007669"/>
    <property type="project" value="UniProtKB-KW"/>
</dbReference>
<dbReference type="Proteomes" id="UP001596274">
    <property type="component" value="Unassembled WGS sequence"/>
</dbReference>
<accession>A0ABD5SZ59</accession>
<dbReference type="PANTHER" id="PTHR44068:SF11">
    <property type="entry name" value="GERANYL DIPHOSPHATE 2-C-METHYLTRANSFERASE"/>
    <property type="match status" value="1"/>
</dbReference>
<feature type="non-terminal residue" evidence="3">
    <location>
        <position position="1"/>
    </location>
</feature>
<keyword evidence="1" id="KW-0808">Transferase</keyword>
<dbReference type="InterPro" id="IPR050447">
    <property type="entry name" value="Erg6_SMT_methyltransf"/>
</dbReference>
<evidence type="ECO:0000313" key="3">
    <source>
        <dbReference type="EMBL" id="MFC6770167.1"/>
    </source>
</evidence>
<keyword evidence="3" id="KW-0489">Methyltransferase</keyword>
<organism evidence="3 4">
    <name type="scientific">Halorubrum pallidum</name>
    <dbReference type="NCBI Taxonomy" id="1526114"/>
    <lineage>
        <taxon>Archaea</taxon>
        <taxon>Methanobacteriati</taxon>
        <taxon>Methanobacteriota</taxon>
        <taxon>Stenosarchaea group</taxon>
        <taxon>Halobacteria</taxon>
        <taxon>Halobacteriales</taxon>
        <taxon>Haloferacaceae</taxon>
        <taxon>Halorubrum</taxon>
    </lineage>
</organism>
<sequence length="169" mass="19365">RERGIGRGYGLDGAPEMARNAREYTDDDAVEFLVGDFDELPFADGSIDHVFSMEAFYYARDPVHTLDEIRRALTPGGTFYCAVNFFEESESTHAWQENISIEMTRWSRAEYREAFREAGLYVAEQDAIPDREIDIPPESAFPTDDWESRESMVDRYRTWGTLLTVGVAP</sequence>
<feature type="domain" description="Methyltransferase type 11" evidence="2">
    <location>
        <begin position="4"/>
        <end position="81"/>
    </location>
</feature>
<protein>
    <submittedName>
        <fullName evidence="3">Class I SAM-dependent methyltransferase</fullName>
    </submittedName>
</protein>
<dbReference type="Gene3D" id="3.40.50.150">
    <property type="entry name" value="Vaccinia Virus protein VP39"/>
    <property type="match status" value="1"/>
</dbReference>
<dbReference type="CDD" id="cd02440">
    <property type="entry name" value="AdoMet_MTases"/>
    <property type="match status" value="1"/>
</dbReference>
<evidence type="ECO:0000259" key="2">
    <source>
        <dbReference type="Pfam" id="PF08241"/>
    </source>
</evidence>
<dbReference type="SUPFAM" id="SSF53335">
    <property type="entry name" value="S-adenosyl-L-methionine-dependent methyltransferases"/>
    <property type="match status" value="1"/>
</dbReference>
<evidence type="ECO:0000256" key="1">
    <source>
        <dbReference type="ARBA" id="ARBA00022679"/>
    </source>
</evidence>
<dbReference type="AlphaFoldDB" id="A0ABD5SZ59"/>
<keyword evidence="4" id="KW-1185">Reference proteome</keyword>
<dbReference type="Pfam" id="PF08241">
    <property type="entry name" value="Methyltransf_11"/>
    <property type="match status" value="1"/>
</dbReference>
<dbReference type="PANTHER" id="PTHR44068">
    <property type="entry name" value="ZGC:194242"/>
    <property type="match status" value="1"/>
</dbReference>
<proteinExistence type="predicted"/>
<dbReference type="InterPro" id="IPR029063">
    <property type="entry name" value="SAM-dependent_MTases_sf"/>
</dbReference>
<dbReference type="GO" id="GO:0032259">
    <property type="term" value="P:methylation"/>
    <property type="evidence" value="ECO:0007669"/>
    <property type="project" value="UniProtKB-KW"/>
</dbReference>
<evidence type="ECO:0000313" key="4">
    <source>
        <dbReference type="Proteomes" id="UP001596274"/>
    </source>
</evidence>
<dbReference type="InterPro" id="IPR013216">
    <property type="entry name" value="Methyltransf_11"/>
</dbReference>